<dbReference type="PANTHER" id="PTHR38037">
    <property type="entry name" value="ZN_PROTEASE DOMAIN-CONTAINING PROTEIN"/>
    <property type="match status" value="1"/>
</dbReference>
<gene>
    <name evidence="2" type="ORF">SAMN05661077_0391</name>
</gene>
<dbReference type="STRING" id="381306.AN478_12325"/>
<sequence length="160" mass="18060">MNRQARMPGNLPGIGWREWVALPELGIDAIKAKVDTGARTSALHAFFVEPYTHRGVRMVRFGLHPGREGHAEVITRAPALDRRWVRDSGGHGERRYVIETLVVLGAAAWRVEMTITNRDTMRFRMLLGRTALRGRYTVDPDRSFLSGRPDPAVAHHKGKE</sequence>
<dbReference type="InterPro" id="IPR008503">
    <property type="entry name" value="Asp_endopeptidase"/>
</dbReference>
<reference evidence="3" key="1">
    <citation type="submission" date="2016-10" db="EMBL/GenBank/DDBJ databases">
        <authorList>
            <person name="Varghese N."/>
        </authorList>
    </citation>
    <scope>NUCLEOTIDE SEQUENCE [LARGE SCALE GENOMIC DNA]</scope>
    <source>
        <strain evidence="3">HL 19</strain>
    </source>
</reference>
<feature type="domain" description="Retropepsin-like aspartic endopeptidase" evidence="1">
    <location>
        <begin position="14"/>
        <end position="148"/>
    </location>
</feature>
<evidence type="ECO:0000259" key="1">
    <source>
        <dbReference type="Pfam" id="PF05618"/>
    </source>
</evidence>
<dbReference type="EMBL" id="FMUN01000001">
    <property type="protein sequence ID" value="SCX78003.1"/>
    <property type="molecule type" value="Genomic_DNA"/>
</dbReference>
<organism evidence="2 3">
    <name type="scientific">Thiohalorhabdus denitrificans</name>
    <dbReference type="NCBI Taxonomy" id="381306"/>
    <lineage>
        <taxon>Bacteria</taxon>
        <taxon>Pseudomonadati</taxon>
        <taxon>Pseudomonadota</taxon>
        <taxon>Gammaproteobacteria</taxon>
        <taxon>Thiohalorhabdales</taxon>
        <taxon>Thiohalorhabdaceae</taxon>
        <taxon>Thiohalorhabdus</taxon>
    </lineage>
</organism>
<evidence type="ECO:0000313" key="3">
    <source>
        <dbReference type="Proteomes" id="UP000183104"/>
    </source>
</evidence>
<protein>
    <submittedName>
        <fullName evidence="2">Uncharacterized conserved protein</fullName>
    </submittedName>
</protein>
<dbReference type="PANTHER" id="PTHR38037:SF1">
    <property type="entry name" value="ATP-DEPENDENT ZINC PROTEASE DOMAIN-CONTAINING PROTEIN-RELATED"/>
    <property type="match status" value="1"/>
</dbReference>
<dbReference type="AlphaFoldDB" id="A0A1G5AJG5"/>
<dbReference type="SUPFAM" id="SSF50630">
    <property type="entry name" value="Acid proteases"/>
    <property type="match status" value="1"/>
</dbReference>
<dbReference type="InterPro" id="IPR021109">
    <property type="entry name" value="Peptidase_aspartic_dom_sf"/>
</dbReference>
<evidence type="ECO:0000313" key="2">
    <source>
        <dbReference type="EMBL" id="SCX78003.1"/>
    </source>
</evidence>
<dbReference type="Pfam" id="PF05618">
    <property type="entry name" value="Zn_protease"/>
    <property type="match status" value="1"/>
</dbReference>
<accession>A0A1G5AJG5</accession>
<name>A0A1G5AJG5_9GAMM</name>
<dbReference type="Gene3D" id="2.40.70.10">
    <property type="entry name" value="Acid Proteases"/>
    <property type="match status" value="1"/>
</dbReference>
<dbReference type="Proteomes" id="UP000183104">
    <property type="component" value="Unassembled WGS sequence"/>
</dbReference>
<proteinExistence type="predicted"/>
<keyword evidence="3" id="KW-1185">Reference proteome</keyword>